<dbReference type="EMBL" id="JBHSRD010000004">
    <property type="protein sequence ID" value="MFC6008166.1"/>
    <property type="molecule type" value="Genomic_DNA"/>
</dbReference>
<dbReference type="RefSeq" id="WP_345715144.1">
    <property type="nucleotide sequence ID" value="NZ_BAABFP010000002.1"/>
</dbReference>
<evidence type="ECO:0000256" key="6">
    <source>
        <dbReference type="ARBA" id="ARBA00018569"/>
    </source>
</evidence>
<reference evidence="14" key="1">
    <citation type="journal article" date="2019" name="Int. J. Syst. Evol. Microbiol.">
        <title>The Global Catalogue of Microorganisms (GCM) 10K type strain sequencing project: providing services to taxonomists for standard genome sequencing and annotation.</title>
        <authorList>
            <consortium name="The Broad Institute Genomics Platform"/>
            <consortium name="The Broad Institute Genome Sequencing Center for Infectious Disease"/>
            <person name="Wu L."/>
            <person name="Ma J."/>
        </authorList>
    </citation>
    <scope>NUCLEOTIDE SEQUENCE [LARGE SCALE GENOMIC DNA]</scope>
    <source>
        <strain evidence="14">KACC 14249</strain>
    </source>
</reference>
<organism evidence="13 14">
    <name type="scientific">Angustibacter luteus</name>
    <dbReference type="NCBI Taxonomy" id="658456"/>
    <lineage>
        <taxon>Bacteria</taxon>
        <taxon>Bacillati</taxon>
        <taxon>Actinomycetota</taxon>
        <taxon>Actinomycetes</taxon>
        <taxon>Kineosporiales</taxon>
        <taxon>Kineosporiaceae</taxon>
    </lineage>
</organism>
<gene>
    <name evidence="13" type="primary">galE</name>
    <name evidence="13" type="ORF">ACFQDO_13605</name>
</gene>
<evidence type="ECO:0000256" key="8">
    <source>
        <dbReference type="ARBA" id="ARBA00023235"/>
    </source>
</evidence>
<dbReference type="NCBIfam" id="TIGR01179">
    <property type="entry name" value="galE"/>
    <property type="match status" value="1"/>
</dbReference>
<dbReference type="Gene3D" id="3.40.50.720">
    <property type="entry name" value="NAD(P)-binding Rossmann-like Domain"/>
    <property type="match status" value="1"/>
</dbReference>
<evidence type="ECO:0000313" key="13">
    <source>
        <dbReference type="EMBL" id="MFC6008166.1"/>
    </source>
</evidence>
<dbReference type="GO" id="GO:0003978">
    <property type="term" value="F:UDP-glucose 4-epimerase activity"/>
    <property type="evidence" value="ECO:0007669"/>
    <property type="project" value="UniProtKB-EC"/>
</dbReference>
<name>A0ABW1JFN3_9ACTN</name>
<dbReference type="Pfam" id="PF01370">
    <property type="entry name" value="Epimerase"/>
    <property type="match status" value="1"/>
</dbReference>
<dbReference type="EC" id="5.1.3.2" evidence="5"/>
<dbReference type="InterPro" id="IPR036291">
    <property type="entry name" value="NAD(P)-bd_dom_sf"/>
</dbReference>
<dbReference type="PANTHER" id="PTHR43725">
    <property type="entry name" value="UDP-GLUCOSE 4-EPIMERASE"/>
    <property type="match status" value="1"/>
</dbReference>
<feature type="domain" description="NAD-dependent epimerase/dehydratase" evidence="12">
    <location>
        <begin position="3"/>
        <end position="247"/>
    </location>
</feature>
<evidence type="ECO:0000256" key="9">
    <source>
        <dbReference type="ARBA" id="ARBA00023277"/>
    </source>
</evidence>
<dbReference type="SUPFAM" id="SSF51735">
    <property type="entry name" value="NAD(P)-binding Rossmann-fold domains"/>
    <property type="match status" value="1"/>
</dbReference>
<dbReference type="PANTHER" id="PTHR43725:SF53">
    <property type="entry name" value="UDP-ARABINOSE 4-EPIMERASE 1"/>
    <property type="match status" value="1"/>
</dbReference>
<evidence type="ECO:0000256" key="7">
    <source>
        <dbReference type="ARBA" id="ARBA00023027"/>
    </source>
</evidence>
<keyword evidence="7" id="KW-0520">NAD</keyword>
<comment type="caution">
    <text evidence="13">The sequence shown here is derived from an EMBL/GenBank/DDBJ whole genome shotgun (WGS) entry which is preliminary data.</text>
</comment>
<evidence type="ECO:0000313" key="14">
    <source>
        <dbReference type="Proteomes" id="UP001596189"/>
    </source>
</evidence>
<comment type="cofactor">
    <cofactor evidence="2">
        <name>NAD(+)</name>
        <dbReference type="ChEBI" id="CHEBI:57540"/>
    </cofactor>
</comment>
<proteinExistence type="inferred from homology"/>
<evidence type="ECO:0000256" key="4">
    <source>
        <dbReference type="ARBA" id="ARBA00007637"/>
    </source>
</evidence>
<keyword evidence="8 13" id="KW-0413">Isomerase</keyword>
<keyword evidence="9" id="KW-0119">Carbohydrate metabolism</keyword>
<dbReference type="Gene3D" id="3.90.25.10">
    <property type="entry name" value="UDP-galactose 4-epimerase, domain 1"/>
    <property type="match status" value="1"/>
</dbReference>
<sequence>MTWLVTGGAGYIGAHVVRALTQAGVGVVVLDDLSTGDASRIGDAPLVHASLLDREQVDRAITEHDVSGVVHIAAKKQVGESVADPFYYYRQNVLGQLVLMEAMRDHGVKRFVFSSSAATYGAPETALVEEKSHLVPESPYGETKVVGEWLAKDAGAAYGVRSVCLRYFNVAGAATPELGDPEAFNLIPMVFERLTKGERPRIFGDDYPTPDGTCIRDYIHVADIASAHLAAARYLGGEGESLSLNIGRGQGSSVREVIDVIGEVTGLDVTPDVVARRPGDPPRTVASADAIRHYLGWEAQHDLREMVGSAWAGWTLRHPEVADLPRVR</sequence>
<evidence type="ECO:0000256" key="11">
    <source>
        <dbReference type="ARBA" id="ARBA00033067"/>
    </source>
</evidence>
<dbReference type="InterPro" id="IPR005886">
    <property type="entry name" value="UDP_G4E"/>
</dbReference>
<evidence type="ECO:0000256" key="10">
    <source>
        <dbReference type="ARBA" id="ARBA00031367"/>
    </source>
</evidence>
<keyword evidence="14" id="KW-1185">Reference proteome</keyword>
<comment type="catalytic activity">
    <reaction evidence="1">
        <text>UDP-alpha-D-glucose = UDP-alpha-D-galactose</text>
        <dbReference type="Rhea" id="RHEA:22168"/>
        <dbReference type="ChEBI" id="CHEBI:58885"/>
        <dbReference type="ChEBI" id="CHEBI:66914"/>
        <dbReference type="EC" id="5.1.3.2"/>
    </reaction>
</comment>
<evidence type="ECO:0000256" key="5">
    <source>
        <dbReference type="ARBA" id="ARBA00013189"/>
    </source>
</evidence>
<evidence type="ECO:0000256" key="1">
    <source>
        <dbReference type="ARBA" id="ARBA00000083"/>
    </source>
</evidence>
<dbReference type="InterPro" id="IPR001509">
    <property type="entry name" value="Epimerase_deHydtase"/>
</dbReference>
<evidence type="ECO:0000256" key="3">
    <source>
        <dbReference type="ARBA" id="ARBA00004947"/>
    </source>
</evidence>
<evidence type="ECO:0000256" key="2">
    <source>
        <dbReference type="ARBA" id="ARBA00001911"/>
    </source>
</evidence>
<dbReference type="Proteomes" id="UP001596189">
    <property type="component" value="Unassembled WGS sequence"/>
</dbReference>
<accession>A0ABW1JFN3</accession>
<comment type="similarity">
    <text evidence="4">Belongs to the NAD(P)-dependent epimerase/dehydratase family.</text>
</comment>
<evidence type="ECO:0000259" key="12">
    <source>
        <dbReference type="Pfam" id="PF01370"/>
    </source>
</evidence>
<protein>
    <recommendedName>
        <fullName evidence="6">UDP-glucose 4-epimerase</fullName>
        <ecNumber evidence="5">5.1.3.2</ecNumber>
    </recommendedName>
    <alternativeName>
        <fullName evidence="11">Galactowaldenase</fullName>
    </alternativeName>
    <alternativeName>
        <fullName evidence="10">UDP-galactose 4-epimerase</fullName>
    </alternativeName>
</protein>
<comment type="pathway">
    <text evidence="3">Carbohydrate metabolism; galactose metabolism.</text>
</comment>